<dbReference type="HOGENOM" id="CLU_006406_0_1_9"/>
<dbReference type="SUPFAM" id="SSF52374">
    <property type="entry name" value="Nucleotidylyl transferase"/>
    <property type="match status" value="1"/>
</dbReference>
<keyword evidence="16" id="KW-1185">Reference proteome</keyword>
<sequence>MYIREQLENGLKAAVEKAVNAAVADGAFSIEHLPAIQLEVPREAQFGDYATNVAMQLPGQAHMAPRAIAEAIVGHFDAAAAYVQDVTIAGPGFINFALDPTWHYEVIGEIEAKGADYGRTTGNAGKTYNLEFVSANPTGPMHMGNARGGAIGDVLAEIAAWTGYDVTREFYVNDAGNQIAKFGDSLDARFRQLLGEDIPFPEDGYQGADIRAHMEEYIAENGGKAAVRPLLDRTPETRKALFVDYALKKNLRQMHADMESYGVDYDVWFSEQSMYDDGEIERALKLLKDKGATYDKEGATWFKTTDYGCEKDDVLIRQNGLPTYFMGDIAYHLNKLLTRGFDRAVNVWGADHHGHIARLKAAIAAAGVDASRLEIVTMQLVRLIRDGEPVRMSKRQGKAIGLTELLDMVGIDAARVFFNLRSPDSHFDFDLDLAIRQSNDNPVFYVQYAHARIASILRQLGGDVDLAAPAKLELLTNPKELELLSVLSDFPETIVAAEHKMDPSRMVHYAQRLASAFHTFYNECRVRVDDADLMHARLKLILACRQVLENVLGILGVDAPEAM</sequence>
<dbReference type="GO" id="GO:0005524">
    <property type="term" value="F:ATP binding"/>
    <property type="evidence" value="ECO:0007669"/>
    <property type="project" value="UniProtKB-UniRule"/>
</dbReference>
<evidence type="ECO:0000259" key="14">
    <source>
        <dbReference type="SMART" id="SM01016"/>
    </source>
</evidence>
<dbReference type="Gene3D" id="3.40.50.620">
    <property type="entry name" value="HUPs"/>
    <property type="match status" value="1"/>
</dbReference>
<comment type="similarity">
    <text evidence="2 11 12">Belongs to the class-I aminoacyl-tRNA synthetase family.</text>
</comment>
<evidence type="ECO:0000256" key="2">
    <source>
        <dbReference type="ARBA" id="ARBA00005594"/>
    </source>
</evidence>
<dbReference type="SUPFAM" id="SSF55190">
    <property type="entry name" value="Arginyl-tRNA synthetase (ArgRS), N-terminal 'additional' domain"/>
    <property type="match status" value="1"/>
</dbReference>
<comment type="subunit">
    <text evidence="3 11">Monomer.</text>
</comment>
<dbReference type="OrthoDB" id="9805987at2"/>
<comment type="subcellular location">
    <subcellularLocation>
        <location evidence="1 11">Cytoplasm</location>
    </subcellularLocation>
</comment>
<dbReference type="InterPro" id="IPR005148">
    <property type="entry name" value="Arg-tRNA-synth_N"/>
</dbReference>
<dbReference type="NCBIfam" id="TIGR00456">
    <property type="entry name" value="argS"/>
    <property type="match status" value="1"/>
</dbReference>
<dbReference type="Gene3D" id="3.30.1360.70">
    <property type="entry name" value="Arginyl tRNA synthetase N-terminal domain"/>
    <property type="match status" value="1"/>
</dbReference>
<gene>
    <name evidence="11 15" type="primary">argS</name>
    <name evidence="15" type="ORF">HMP0721_1766</name>
</gene>
<proteinExistence type="inferred from homology"/>
<dbReference type="EMBL" id="AEQN01000023">
    <property type="protein sequence ID" value="EFV01027.1"/>
    <property type="molecule type" value="Genomic_DNA"/>
</dbReference>
<dbReference type="PANTHER" id="PTHR11956">
    <property type="entry name" value="ARGINYL-TRNA SYNTHETASE"/>
    <property type="match status" value="1"/>
</dbReference>
<accession>E6MID1</accession>
<dbReference type="InterPro" id="IPR001412">
    <property type="entry name" value="aa-tRNA-synth_I_CS"/>
</dbReference>
<dbReference type="InterPro" id="IPR001278">
    <property type="entry name" value="Arg-tRNA-ligase"/>
</dbReference>
<dbReference type="Proteomes" id="UP000004754">
    <property type="component" value="Unassembled WGS sequence"/>
</dbReference>
<dbReference type="PRINTS" id="PR01038">
    <property type="entry name" value="TRNASYNTHARG"/>
</dbReference>
<dbReference type="InterPro" id="IPR014729">
    <property type="entry name" value="Rossmann-like_a/b/a_fold"/>
</dbReference>
<dbReference type="Gene3D" id="1.10.730.10">
    <property type="entry name" value="Isoleucyl-tRNA Synthetase, Domain 1"/>
    <property type="match status" value="1"/>
</dbReference>
<evidence type="ECO:0000256" key="8">
    <source>
        <dbReference type="ARBA" id="ARBA00022917"/>
    </source>
</evidence>
<organism evidence="15 16">
    <name type="scientific">Pseudoramibacter alactolyticus ATCC 23263</name>
    <dbReference type="NCBI Taxonomy" id="887929"/>
    <lineage>
        <taxon>Bacteria</taxon>
        <taxon>Bacillati</taxon>
        <taxon>Bacillota</taxon>
        <taxon>Clostridia</taxon>
        <taxon>Eubacteriales</taxon>
        <taxon>Eubacteriaceae</taxon>
        <taxon>Pseudoramibacter</taxon>
    </lineage>
</organism>
<dbReference type="InterPro" id="IPR008909">
    <property type="entry name" value="DALR_anticod-bd"/>
</dbReference>
<keyword evidence="8 11" id="KW-0648">Protein biosynthesis</keyword>
<evidence type="ECO:0000256" key="11">
    <source>
        <dbReference type="HAMAP-Rule" id="MF_00123"/>
    </source>
</evidence>
<keyword evidence="9 11" id="KW-0030">Aminoacyl-tRNA synthetase</keyword>
<keyword evidence="5 11" id="KW-0436">Ligase</keyword>
<evidence type="ECO:0000256" key="9">
    <source>
        <dbReference type="ARBA" id="ARBA00023146"/>
    </source>
</evidence>
<dbReference type="Pfam" id="PF05746">
    <property type="entry name" value="DALR_1"/>
    <property type="match status" value="1"/>
</dbReference>
<dbReference type="InterPro" id="IPR035684">
    <property type="entry name" value="ArgRS_core"/>
</dbReference>
<name>E6MID1_9FIRM</name>
<evidence type="ECO:0000256" key="12">
    <source>
        <dbReference type="RuleBase" id="RU363038"/>
    </source>
</evidence>
<evidence type="ECO:0000313" key="16">
    <source>
        <dbReference type="Proteomes" id="UP000004754"/>
    </source>
</evidence>
<dbReference type="Pfam" id="PF03485">
    <property type="entry name" value="Arg_tRNA_synt_N"/>
    <property type="match status" value="1"/>
</dbReference>
<keyword evidence="4 11" id="KW-0963">Cytoplasm</keyword>
<protein>
    <recommendedName>
        <fullName evidence="11">Arginine--tRNA ligase</fullName>
        <ecNumber evidence="11">6.1.1.19</ecNumber>
    </recommendedName>
    <alternativeName>
        <fullName evidence="11">Arginyl-tRNA synthetase</fullName>
        <shortName evidence="11">ArgRS</shortName>
    </alternativeName>
</protein>
<evidence type="ECO:0000259" key="13">
    <source>
        <dbReference type="SMART" id="SM00836"/>
    </source>
</evidence>
<dbReference type="InterPro" id="IPR009080">
    <property type="entry name" value="tRNAsynth_Ia_anticodon-bd"/>
</dbReference>
<evidence type="ECO:0000256" key="6">
    <source>
        <dbReference type="ARBA" id="ARBA00022741"/>
    </source>
</evidence>
<comment type="caution">
    <text evidence="15">The sequence shown here is derived from an EMBL/GenBank/DDBJ whole genome shotgun (WGS) entry which is preliminary data.</text>
</comment>
<dbReference type="CDD" id="cd00671">
    <property type="entry name" value="ArgRS_core"/>
    <property type="match status" value="1"/>
</dbReference>
<dbReference type="GO" id="GO:0005737">
    <property type="term" value="C:cytoplasm"/>
    <property type="evidence" value="ECO:0007669"/>
    <property type="project" value="UniProtKB-SubCell"/>
</dbReference>
<dbReference type="RefSeq" id="WP_006599188.1">
    <property type="nucleotide sequence ID" value="NZ_GL622359.1"/>
</dbReference>
<evidence type="ECO:0000256" key="10">
    <source>
        <dbReference type="ARBA" id="ARBA00049339"/>
    </source>
</evidence>
<keyword evidence="7 11" id="KW-0067">ATP-binding</keyword>
<feature type="short sequence motif" description="'HIGH' region" evidence="11">
    <location>
        <begin position="135"/>
        <end position="145"/>
    </location>
</feature>
<evidence type="ECO:0000256" key="1">
    <source>
        <dbReference type="ARBA" id="ARBA00004496"/>
    </source>
</evidence>
<dbReference type="FunFam" id="3.40.50.620:FF:000062">
    <property type="entry name" value="Arginine--tRNA ligase"/>
    <property type="match status" value="1"/>
</dbReference>
<keyword evidence="6 11" id="KW-0547">Nucleotide-binding</keyword>
<feature type="domain" description="Arginyl tRNA synthetase N-terminal" evidence="14">
    <location>
        <begin position="9"/>
        <end position="98"/>
    </location>
</feature>
<dbReference type="SMART" id="SM01016">
    <property type="entry name" value="Arg_tRNA_synt_N"/>
    <property type="match status" value="1"/>
</dbReference>
<comment type="catalytic activity">
    <reaction evidence="10 11">
        <text>tRNA(Arg) + L-arginine + ATP = L-arginyl-tRNA(Arg) + AMP + diphosphate</text>
        <dbReference type="Rhea" id="RHEA:20301"/>
        <dbReference type="Rhea" id="RHEA-COMP:9658"/>
        <dbReference type="Rhea" id="RHEA-COMP:9673"/>
        <dbReference type="ChEBI" id="CHEBI:30616"/>
        <dbReference type="ChEBI" id="CHEBI:32682"/>
        <dbReference type="ChEBI" id="CHEBI:33019"/>
        <dbReference type="ChEBI" id="CHEBI:78442"/>
        <dbReference type="ChEBI" id="CHEBI:78513"/>
        <dbReference type="ChEBI" id="CHEBI:456215"/>
        <dbReference type="EC" id="6.1.1.19"/>
    </reaction>
</comment>
<evidence type="ECO:0000256" key="3">
    <source>
        <dbReference type="ARBA" id="ARBA00011245"/>
    </source>
</evidence>
<dbReference type="AlphaFoldDB" id="E6MID1"/>
<dbReference type="PROSITE" id="PS00178">
    <property type="entry name" value="AA_TRNA_LIGASE_I"/>
    <property type="match status" value="1"/>
</dbReference>
<dbReference type="STRING" id="887929.HMP0721_1766"/>
<evidence type="ECO:0000256" key="5">
    <source>
        <dbReference type="ARBA" id="ARBA00022598"/>
    </source>
</evidence>
<dbReference type="EC" id="6.1.1.19" evidence="11"/>
<feature type="domain" description="DALR anticodon binding" evidence="13">
    <location>
        <begin position="446"/>
        <end position="563"/>
    </location>
</feature>
<dbReference type="FunFam" id="1.10.730.10:FF:000008">
    <property type="entry name" value="Arginine--tRNA ligase"/>
    <property type="match status" value="1"/>
</dbReference>
<reference evidence="15 16" key="1">
    <citation type="submission" date="2010-12" db="EMBL/GenBank/DDBJ databases">
        <authorList>
            <person name="Muzny D."/>
            <person name="Qin X."/>
            <person name="Deng J."/>
            <person name="Jiang H."/>
            <person name="Liu Y."/>
            <person name="Qu J."/>
            <person name="Song X.-Z."/>
            <person name="Zhang L."/>
            <person name="Thornton R."/>
            <person name="Coyle M."/>
            <person name="Francisco L."/>
            <person name="Jackson L."/>
            <person name="Javaid M."/>
            <person name="Korchina V."/>
            <person name="Kovar C."/>
            <person name="Mata R."/>
            <person name="Mathew T."/>
            <person name="Ngo R."/>
            <person name="Nguyen L."/>
            <person name="Nguyen N."/>
            <person name="Okwuonu G."/>
            <person name="Ongeri F."/>
            <person name="Pham C."/>
            <person name="Simmons D."/>
            <person name="Wilczek-Boney K."/>
            <person name="Hale W."/>
            <person name="Jakkamsetti A."/>
            <person name="Pham P."/>
            <person name="Ruth R."/>
            <person name="San Lucas F."/>
            <person name="Warren J."/>
            <person name="Zhang J."/>
            <person name="Zhao Z."/>
            <person name="Zhou C."/>
            <person name="Zhu D."/>
            <person name="Lee S."/>
            <person name="Bess C."/>
            <person name="Blankenburg K."/>
            <person name="Forbes L."/>
            <person name="Fu Q."/>
            <person name="Gubbala S."/>
            <person name="Hirani K."/>
            <person name="Jayaseelan J.C."/>
            <person name="Lara F."/>
            <person name="Munidasa M."/>
            <person name="Palculict T."/>
            <person name="Patil S."/>
            <person name="Pu L.-L."/>
            <person name="Saada N."/>
            <person name="Tang L."/>
            <person name="Weissenberger G."/>
            <person name="Zhu Y."/>
            <person name="Hemphill L."/>
            <person name="Shang Y."/>
            <person name="Youmans B."/>
            <person name="Ayvaz T."/>
            <person name="Ross M."/>
            <person name="Santibanez J."/>
            <person name="Aqrawi P."/>
            <person name="Gross S."/>
            <person name="Joshi V."/>
            <person name="Fowler G."/>
            <person name="Nazareth L."/>
            <person name="Reid J."/>
            <person name="Worley K."/>
            <person name="Petrosino J."/>
            <person name="Highlander S."/>
            <person name="Gibbs R."/>
        </authorList>
    </citation>
    <scope>NUCLEOTIDE SEQUENCE [LARGE SCALE GENOMIC DNA]</scope>
    <source>
        <strain evidence="15 16">ATCC 23263</strain>
    </source>
</reference>
<dbReference type="InterPro" id="IPR036695">
    <property type="entry name" value="Arg-tRNA-synth_N_sf"/>
</dbReference>
<dbReference type="HAMAP" id="MF_00123">
    <property type="entry name" value="Arg_tRNA_synth"/>
    <property type="match status" value="1"/>
</dbReference>
<dbReference type="PANTHER" id="PTHR11956:SF5">
    <property type="entry name" value="ARGININE--TRNA LIGASE, CYTOPLASMIC"/>
    <property type="match status" value="1"/>
</dbReference>
<evidence type="ECO:0000256" key="4">
    <source>
        <dbReference type="ARBA" id="ARBA00022490"/>
    </source>
</evidence>
<evidence type="ECO:0000313" key="15">
    <source>
        <dbReference type="EMBL" id="EFV01027.1"/>
    </source>
</evidence>
<dbReference type="Pfam" id="PF00750">
    <property type="entry name" value="tRNA-synt_1d"/>
    <property type="match status" value="1"/>
</dbReference>
<dbReference type="SMART" id="SM00836">
    <property type="entry name" value="DALR_1"/>
    <property type="match status" value="1"/>
</dbReference>
<dbReference type="GO" id="GO:0004814">
    <property type="term" value="F:arginine-tRNA ligase activity"/>
    <property type="evidence" value="ECO:0007669"/>
    <property type="project" value="UniProtKB-UniRule"/>
</dbReference>
<dbReference type="SUPFAM" id="SSF47323">
    <property type="entry name" value="Anticodon-binding domain of a subclass of class I aminoacyl-tRNA synthetases"/>
    <property type="match status" value="1"/>
</dbReference>
<dbReference type="eggNOG" id="COG0018">
    <property type="taxonomic scope" value="Bacteria"/>
</dbReference>
<evidence type="ECO:0000256" key="7">
    <source>
        <dbReference type="ARBA" id="ARBA00022840"/>
    </source>
</evidence>
<dbReference type="GO" id="GO:0006420">
    <property type="term" value="P:arginyl-tRNA aminoacylation"/>
    <property type="evidence" value="ECO:0007669"/>
    <property type="project" value="UniProtKB-UniRule"/>
</dbReference>